<accession>A0A5J9V9C8</accession>
<dbReference type="EMBL" id="RWGY01000011">
    <property type="protein sequence ID" value="TVU32007.1"/>
    <property type="molecule type" value="Genomic_DNA"/>
</dbReference>
<protein>
    <recommendedName>
        <fullName evidence="4">Knottin scorpion toxin-like domain-containing protein</fullName>
    </recommendedName>
</protein>
<keyword evidence="1" id="KW-0732">Signal</keyword>
<gene>
    <name evidence="2" type="ORF">EJB05_23723</name>
</gene>
<dbReference type="OrthoDB" id="666306at2759"/>
<dbReference type="Gramene" id="TVU32007">
    <property type="protein sequence ID" value="TVU32007"/>
    <property type="gene ID" value="EJB05_23723"/>
</dbReference>
<evidence type="ECO:0000256" key="1">
    <source>
        <dbReference type="SAM" id="SignalP"/>
    </source>
</evidence>
<comment type="caution">
    <text evidence="2">The sequence shown here is derived from an EMBL/GenBank/DDBJ whole genome shotgun (WGS) entry which is preliminary data.</text>
</comment>
<evidence type="ECO:0000313" key="3">
    <source>
        <dbReference type="Proteomes" id="UP000324897"/>
    </source>
</evidence>
<reference evidence="2 3" key="1">
    <citation type="journal article" date="2019" name="Sci. Rep.">
        <title>A high-quality genome of Eragrostis curvula grass provides insights into Poaceae evolution and supports new strategies to enhance forage quality.</title>
        <authorList>
            <person name="Carballo J."/>
            <person name="Santos B.A.C.M."/>
            <person name="Zappacosta D."/>
            <person name="Garbus I."/>
            <person name="Selva J.P."/>
            <person name="Gallo C.A."/>
            <person name="Diaz A."/>
            <person name="Albertini E."/>
            <person name="Caccamo M."/>
            <person name="Echenique V."/>
        </authorList>
    </citation>
    <scope>NUCLEOTIDE SEQUENCE [LARGE SCALE GENOMIC DNA]</scope>
    <source>
        <strain evidence="3">cv. Victoria</strain>
        <tissue evidence="2">Leaf</tissue>
    </source>
</reference>
<dbReference type="AlphaFoldDB" id="A0A5J9V9C8"/>
<proteinExistence type="predicted"/>
<evidence type="ECO:0000313" key="2">
    <source>
        <dbReference type="EMBL" id="TVU32007.1"/>
    </source>
</evidence>
<feature type="signal peptide" evidence="1">
    <location>
        <begin position="1"/>
        <end position="29"/>
    </location>
</feature>
<dbReference type="Proteomes" id="UP000324897">
    <property type="component" value="Chromosome 1"/>
</dbReference>
<evidence type="ECO:0008006" key="4">
    <source>
        <dbReference type="Google" id="ProtNLM"/>
    </source>
</evidence>
<keyword evidence="3" id="KW-1185">Reference proteome</keyword>
<organism evidence="2 3">
    <name type="scientific">Eragrostis curvula</name>
    <name type="common">weeping love grass</name>
    <dbReference type="NCBI Taxonomy" id="38414"/>
    <lineage>
        <taxon>Eukaryota</taxon>
        <taxon>Viridiplantae</taxon>
        <taxon>Streptophyta</taxon>
        <taxon>Embryophyta</taxon>
        <taxon>Tracheophyta</taxon>
        <taxon>Spermatophyta</taxon>
        <taxon>Magnoliopsida</taxon>
        <taxon>Liliopsida</taxon>
        <taxon>Poales</taxon>
        <taxon>Poaceae</taxon>
        <taxon>PACMAD clade</taxon>
        <taxon>Chloridoideae</taxon>
        <taxon>Eragrostideae</taxon>
        <taxon>Eragrostidinae</taxon>
        <taxon>Eragrostis</taxon>
    </lineage>
</organism>
<feature type="chain" id="PRO_5023936219" description="Knottin scorpion toxin-like domain-containing protein" evidence="1">
    <location>
        <begin position="30"/>
        <end position="92"/>
    </location>
</feature>
<name>A0A5J9V9C8_9POAL</name>
<sequence>MARSDAPASVLLVLVAALTVAFLAAPARSAWVDSDYPSSVSCGVVVPVEQCDPADAVANRACRDMCHYGGCRGGQCVSAGPLGGGRGCRCRR</sequence>